<dbReference type="Gene3D" id="3.10.20.90">
    <property type="entry name" value="Phosphatidylinositol 3-kinase Catalytic Subunit, Chain A, domain 1"/>
    <property type="match status" value="1"/>
</dbReference>
<dbReference type="CDD" id="cd17039">
    <property type="entry name" value="Ubl_ubiquitin_like"/>
    <property type="match status" value="1"/>
</dbReference>
<sequence>MFASTYCKTEREEFARHNNKMMANRSTTSIAADADPHRSTIRVRNIRESVVYHLMFDGDIGRLTGALLKQHIQSICGIPTDQQILTFNNFNVTNETTGFDLGLHDGCTLLLDTIARTTRRNSAAAEDAFGTVRGSSTEPSSTQQPASSGPVGRPAVLPPSKSRFEREMESLRRDDPRSASVQRNAAAAGGGYGYTNNGGASQHVAGLNASSSIFLPTTTNHGLAGYPASGLYDDVDVDVEITEESGVPLWQPTNSIDVEENRLLQQDYIWKMEQVRLDGASSV</sequence>
<evidence type="ECO:0000313" key="4">
    <source>
        <dbReference type="Proteomes" id="UP000051952"/>
    </source>
</evidence>
<dbReference type="OrthoDB" id="273817at2759"/>
<dbReference type="AlphaFoldDB" id="A0A0S4IJ22"/>
<feature type="compositionally biased region" description="Basic and acidic residues" evidence="1">
    <location>
        <begin position="162"/>
        <end position="177"/>
    </location>
</feature>
<evidence type="ECO:0000256" key="1">
    <source>
        <dbReference type="SAM" id="MobiDB-lite"/>
    </source>
</evidence>
<dbReference type="SUPFAM" id="SSF54236">
    <property type="entry name" value="Ubiquitin-like"/>
    <property type="match status" value="1"/>
</dbReference>
<dbReference type="InterPro" id="IPR000626">
    <property type="entry name" value="Ubiquitin-like_dom"/>
</dbReference>
<dbReference type="OMA" id="QWICEEM"/>
<reference evidence="4" key="1">
    <citation type="submission" date="2015-09" db="EMBL/GenBank/DDBJ databases">
        <authorList>
            <consortium name="Pathogen Informatics"/>
        </authorList>
    </citation>
    <scope>NUCLEOTIDE SEQUENCE [LARGE SCALE GENOMIC DNA]</scope>
    <source>
        <strain evidence="4">Lake Konstanz</strain>
    </source>
</reference>
<evidence type="ECO:0000313" key="3">
    <source>
        <dbReference type="EMBL" id="CUE74232.1"/>
    </source>
</evidence>
<dbReference type="PROSITE" id="PS50053">
    <property type="entry name" value="UBIQUITIN_2"/>
    <property type="match status" value="1"/>
</dbReference>
<evidence type="ECO:0000259" key="2">
    <source>
        <dbReference type="PROSITE" id="PS50053"/>
    </source>
</evidence>
<organism evidence="3 4">
    <name type="scientific">Bodo saltans</name>
    <name type="common">Flagellated protozoan</name>
    <dbReference type="NCBI Taxonomy" id="75058"/>
    <lineage>
        <taxon>Eukaryota</taxon>
        <taxon>Discoba</taxon>
        <taxon>Euglenozoa</taxon>
        <taxon>Kinetoplastea</taxon>
        <taxon>Metakinetoplastina</taxon>
        <taxon>Eubodonida</taxon>
        <taxon>Bodonidae</taxon>
        <taxon>Bodo</taxon>
    </lineage>
</organism>
<dbReference type="VEuPathDB" id="TriTrypDB:BSAL_55655"/>
<feature type="domain" description="Ubiquitin-like" evidence="2">
    <location>
        <begin position="64"/>
        <end position="111"/>
    </location>
</feature>
<feature type="region of interest" description="Disordered" evidence="1">
    <location>
        <begin position="125"/>
        <end position="184"/>
    </location>
</feature>
<gene>
    <name evidence="3" type="ORF">BSAL_55655</name>
</gene>
<protein>
    <submittedName>
        <fullName evidence="3">Ubiquitin-like protein, putative</fullName>
    </submittedName>
</protein>
<dbReference type="Proteomes" id="UP000051952">
    <property type="component" value="Unassembled WGS sequence"/>
</dbReference>
<feature type="compositionally biased region" description="Polar residues" evidence="1">
    <location>
        <begin position="133"/>
        <end position="147"/>
    </location>
</feature>
<proteinExistence type="predicted"/>
<keyword evidence="4" id="KW-1185">Reference proteome</keyword>
<dbReference type="InterPro" id="IPR029071">
    <property type="entry name" value="Ubiquitin-like_domsf"/>
</dbReference>
<name>A0A0S4IJ22_BODSA</name>
<dbReference type="EMBL" id="CYKH01000162">
    <property type="protein sequence ID" value="CUE74232.1"/>
    <property type="molecule type" value="Genomic_DNA"/>
</dbReference>
<accession>A0A0S4IJ22</accession>